<comment type="caution">
    <text evidence="1">The sequence shown here is derived from an EMBL/GenBank/DDBJ whole genome shotgun (WGS) entry which is preliminary data.</text>
</comment>
<name>A0A391P4D1_9EUKA</name>
<feature type="non-terminal residue" evidence="1">
    <location>
        <position position="1"/>
    </location>
</feature>
<accession>A0A391P4D1</accession>
<proteinExistence type="predicted"/>
<dbReference type="EMBL" id="BDIP01008869">
    <property type="protein sequence ID" value="GCA64863.1"/>
    <property type="molecule type" value="Genomic_DNA"/>
</dbReference>
<gene>
    <name evidence="1" type="ORF">KIPB_015600</name>
</gene>
<sequence>TLSVAEERKSYDIYCLPRLSRSKE</sequence>
<protein>
    <submittedName>
        <fullName evidence="1">Uncharacterized protein</fullName>
    </submittedName>
</protein>
<keyword evidence="2" id="KW-1185">Reference proteome</keyword>
<reference evidence="1 2" key="1">
    <citation type="journal article" date="2018" name="PLoS ONE">
        <title>The draft genome of Kipferlia bialata reveals reductive genome evolution in fornicate parasites.</title>
        <authorList>
            <person name="Tanifuji G."/>
            <person name="Takabayashi S."/>
            <person name="Kume K."/>
            <person name="Takagi M."/>
            <person name="Nakayama T."/>
            <person name="Kamikawa R."/>
            <person name="Inagaki Y."/>
            <person name="Hashimoto T."/>
        </authorList>
    </citation>
    <scope>NUCLEOTIDE SEQUENCE [LARGE SCALE GENOMIC DNA]</scope>
    <source>
        <strain evidence="1">NY0173</strain>
    </source>
</reference>
<organism evidence="1 2">
    <name type="scientific">Kipferlia bialata</name>
    <dbReference type="NCBI Taxonomy" id="797122"/>
    <lineage>
        <taxon>Eukaryota</taxon>
        <taxon>Metamonada</taxon>
        <taxon>Carpediemonas-like organisms</taxon>
        <taxon>Kipferlia</taxon>
    </lineage>
</organism>
<dbReference type="Proteomes" id="UP000265618">
    <property type="component" value="Unassembled WGS sequence"/>
</dbReference>
<evidence type="ECO:0000313" key="2">
    <source>
        <dbReference type="Proteomes" id="UP000265618"/>
    </source>
</evidence>
<dbReference type="AlphaFoldDB" id="A0A391P4D1"/>
<evidence type="ECO:0000313" key="1">
    <source>
        <dbReference type="EMBL" id="GCA64863.1"/>
    </source>
</evidence>